<dbReference type="EMBL" id="LSRX01000989">
    <property type="protein sequence ID" value="OLP85198.1"/>
    <property type="molecule type" value="Genomic_DNA"/>
</dbReference>
<comment type="caution">
    <text evidence="1">The sequence shown here is derived from an EMBL/GenBank/DDBJ whole genome shotgun (WGS) entry which is preliminary data.</text>
</comment>
<accession>A0A1Q9CQI9</accession>
<evidence type="ECO:0000313" key="2">
    <source>
        <dbReference type="Proteomes" id="UP000186817"/>
    </source>
</evidence>
<organism evidence="1 2">
    <name type="scientific">Symbiodinium microadriaticum</name>
    <name type="common">Dinoflagellate</name>
    <name type="synonym">Zooxanthella microadriatica</name>
    <dbReference type="NCBI Taxonomy" id="2951"/>
    <lineage>
        <taxon>Eukaryota</taxon>
        <taxon>Sar</taxon>
        <taxon>Alveolata</taxon>
        <taxon>Dinophyceae</taxon>
        <taxon>Suessiales</taxon>
        <taxon>Symbiodiniaceae</taxon>
        <taxon>Symbiodinium</taxon>
    </lineage>
</organism>
<name>A0A1Q9CQI9_SYMMI</name>
<proteinExistence type="predicted"/>
<dbReference type="Proteomes" id="UP000186817">
    <property type="component" value="Unassembled WGS sequence"/>
</dbReference>
<gene>
    <name evidence="1" type="ORF">AK812_SmicGene33841</name>
</gene>
<evidence type="ECO:0000313" key="1">
    <source>
        <dbReference type="EMBL" id="OLP85198.1"/>
    </source>
</evidence>
<reference evidence="1 2" key="1">
    <citation type="submission" date="2016-02" db="EMBL/GenBank/DDBJ databases">
        <title>Genome analysis of coral dinoflagellate symbionts highlights evolutionary adaptations to a symbiotic lifestyle.</title>
        <authorList>
            <person name="Aranda M."/>
            <person name="Li Y."/>
            <person name="Liew Y.J."/>
            <person name="Baumgarten S."/>
            <person name="Simakov O."/>
            <person name="Wilson M."/>
            <person name="Piel J."/>
            <person name="Ashoor H."/>
            <person name="Bougouffa S."/>
            <person name="Bajic V.B."/>
            <person name="Ryu T."/>
            <person name="Ravasi T."/>
            <person name="Bayer T."/>
            <person name="Micklem G."/>
            <person name="Kim H."/>
            <person name="Bhak J."/>
            <person name="Lajeunesse T.C."/>
            <person name="Voolstra C.R."/>
        </authorList>
    </citation>
    <scope>NUCLEOTIDE SEQUENCE [LARGE SCALE GENOMIC DNA]</scope>
    <source>
        <strain evidence="1 2">CCMP2467</strain>
    </source>
</reference>
<protein>
    <submittedName>
        <fullName evidence="1">Uncharacterized protein</fullName>
    </submittedName>
</protein>
<keyword evidence="2" id="KW-1185">Reference proteome</keyword>
<sequence length="233" mass="24522">MAITGYSGFYTGLDARGRCAVGGVAANVGVGESVPQIRTGLRLKAPAPSVPPLPEPPSLPPPAFLKQPQELEVMSSSKLWLLAQNLQTLGGGILPILPSHRKGLEAWVLKAQQLLKVAGDMHAAGVPSELGRAAQGGFRLDVAELELPKGGKVREEFHEARRLRLQRRRATAGGTQAVCQDATTSSRVVPASRAIGSQLEEAGDAMALHRAEARFHCQRAVRNGLGGNGGVLP</sequence>
<dbReference type="AlphaFoldDB" id="A0A1Q9CQI9"/>
<dbReference type="OrthoDB" id="437074at2759"/>